<name>A0ABV8IPM6_9ACTN</name>
<dbReference type="RefSeq" id="WP_378066203.1">
    <property type="nucleotide sequence ID" value="NZ_JBHSBL010000007.1"/>
</dbReference>
<protein>
    <submittedName>
        <fullName evidence="2">Uncharacterized protein</fullName>
    </submittedName>
</protein>
<accession>A0ABV8IPM6</accession>
<evidence type="ECO:0000313" key="2">
    <source>
        <dbReference type="EMBL" id="MFC4065171.1"/>
    </source>
</evidence>
<sequence length="169" mass="18169">MTDNPSLPTSVDLTQLDQAVTWLEEIQKFIETYCLGAMPEISKELGYATNIDMSDVDYQLLKQATVFGGFYSAYGIQAKHDATFKAVRESLKGAAEHLGKSADATKTIIKNYDTAEERNRAAAADIERVLEAGRYTPKDEKAVAGQGTDPTHGRPEASGGGGGRPPVAT</sequence>
<evidence type="ECO:0000313" key="3">
    <source>
        <dbReference type="Proteomes" id="UP001595867"/>
    </source>
</evidence>
<feature type="compositionally biased region" description="Basic and acidic residues" evidence="1">
    <location>
        <begin position="133"/>
        <end position="142"/>
    </location>
</feature>
<evidence type="ECO:0000256" key="1">
    <source>
        <dbReference type="SAM" id="MobiDB-lite"/>
    </source>
</evidence>
<organism evidence="2 3">
    <name type="scientific">Actinoplanes subglobosus</name>
    <dbReference type="NCBI Taxonomy" id="1547892"/>
    <lineage>
        <taxon>Bacteria</taxon>
        <taxon>Bacillati</taxon>
        <taxon>Actinomycetota</taxon>
        <taxon>Actinomycetes</taxon>
        <taxon>Micromonosporales</taxon>
        <taxon>Micromonosporaceae</taxon>
        <taxon>Actinoplanes</taxon>
    </lineage>
</organism>
<keyword evidence="3" id="KW-1185">Reference proteome</keyword>
<feature type="region of interest" description="Disordered" evidence="1">
    <location>
        <begin position="133"/>
        <end position="169"/>
    </location>
</feature>
<feature type="compositionally biased region" description="Gly residues" evidence="1">
    <location>
        <begin position="158"/>
        <end position="169"/>
    </location>
</feature>
<proteinExistence type="predicted"/>
<comment type="caution">
    <text evidence="2">The sequence shown here is derived from an EMBL/GenBank/DDBJ whole genome shotgun (WGS) entry which is preliminary data.</text>
</comment>
<dbReference type="Proteomes" id="UP001595867">
    <property type="component" value="Unassembled WGS sequence"/>
</dbReference>
<gene>
    <name evidence="2" type="ORF">ACFO0C_09520</name>
</gene>
<reference evidence="3" key="1">
    <citation type="journal article" date="2019" name="Int. J. Syst. Evol. Microbiol.">
        <title>The Global Catalogue of Microorganisms (GCM) 10K type strain sequencing project: providing services to taxonomists for standard genome sequencing and annotation.</title>
        <authorList>
            <consortium name="The Broad Institute Genomics Platform"/>
            <consortium name="The Broad Institute Genome Sequencing Center for Infectious Disease"/>
            <person name="Wu L."/>
            <person name="Ma J."/>
        </authorList>
    </citation>
    <scope>NUCLEOTIDE SEQUENCE [LARGE SCALE GENOMIC DNA]</scope>
    <source>
        <strain evidence="3">TBRC 5832</strain>
    </source>
</reference>
<dbReference type="EMBL" id="JBHSBL010000007">
    <property type="protein sequence ID" value="MFC4065171.1"/>
    <property type="molecule type" value="Genomic_DNA"/>
</dbReference>